<dbReference type="RefSeq" id="YP_009821731.1">
    <property type="nucleotide sequence ID" value="NC_048179.1"/>
</dbReference>
<feature type="region of interest" description="Disordered" evidence="1">
    <location>
        <begin position="239"/>
        <end position="272"/>
    </location>
</feature>
<dbReference type="EMBL" id="MK673511">
    <property type="protein sequence ID" value="QBZ70519.1"/>
    <property type="molecule type" value="Genomic_DNA"/>
</dbReference>
<dbReference type="Pfam" id="PF21821">
    <property type="entry name" value="Dit_like"/>
    <property type="match status" value="1"/>
</dbReference>
<dbReference type="Proteomes" id="UP000297083">
    <property type="component" value="Segment"/>
</dbReference>
<keyword evidence="4" id="KW-1185">Reference proteome</keyword>
<dbReference type="KEGG" id="vg:55013217"/>
<organism evidence="3 4">
    <name type="scientific">Salmonella phage ZCSE2</name>
    <dbReference type="NCBI Taxonomy" id="2562175"/>
    <lineage>
        <taxon>Viruses</taxon>
        <taxon>Duplodnaviria</taxon>
        <taxon>Heunggongvirae</taxon>
        <taxon>Uroviricota</taxon>
        <taxon>Caudoviricetes</taxon>
        <taxon>Loughboroughvirus</taxon>
        <taxon>Loughboroughvirus ZCSE2</taxon>
    </lineage>
</organism>
<accession>A0A4D6DXS9</accession>
<evidence type="ECO:0000313" key="4">
    <source>
        <dbReference type="Proteomes" id="UP000297083"/>
    </source>
</evidence>
<reference evidence="3 4" key="1">
    <citation type="submission" date="2019-03" db="EMBL/GenBank/DDBJ databases">
        <authorList>
            <person name="Connerton I.F."/>
            <person name="El-Shibiny A."/>
            <person name="Hooton S."/>
            <person name="Mohamed A."/>
            <person name="Taha O."/>
            <person name="E-Sherif H.M."/>
            <person name="Connerton P.L."/>
        </authorList>
    </citation>
    <scope>NUCLEOTIDE SEQUENCE [LARGE SCALE GENOMIC DNA]</scope>
</reference>
<dbReference type="GeneID" id="55013217"/>
<proteinExistence type="predicted"/>
<feature type="domain" description="Dit-like phage tail protein N-terminal" evidence="2">
    <location>
        <begin position="41"/>
        <end position="226"/>
    </location>
</feature>
<protein>
    <recommendedName>
        <fullName evidence="2">Dit-like phage tail protein N-terminal domain-containing protein</fullName>
    </recommendedName>
</protein>
<name>A0A4D6DXS9_9CAUD</name>
<sequence>MTDIFTGIVDSATQLANDARNTLMGDGTATLRFRNCGGIKMDAVTNEEHSSELEIADNELESGAKASDHAAIQPKVITVTGVVVGYLDTSIQEDTISDITGLRTLDFLDDIELPKVVSTVLESTRDLAVNKLASFIDWGGLDATISSSLVPWLPDFSIAEQLKPSDNLRIESVYRKLLDFQKNVIYCDVDTGIFKYTNMLLKSVRVVQEKDGSATFTLTFREILEVPIVVTNAVAAKSTGRPANTGSKKSGRAQAQGDATTKKDINTTTSISDKKANDNRGFNVTLGDIFGVNLRGLF</sequence>
<dbReference type="InterPro" id="IPR048494">
    <property type="entry name" value="Dit-like_N"/>
</dbReference>
<evidence type="ECO:0000313" key="3">
    <source>
        <dbReference type="EMBL" id="QBZ70519.1"/>
    </source>
</evidence>
<evidence type="ECO:0000256" key="1">
    <source>
        <dbReference type="SAM" id="MobiDB-lite"/>
    </source>
</evidence>
<evidence type="ECO:0000259" key="2">
    <source>
        <dbReference type="Pfam" id="PF21821"/>
    </source>
</evidence>